<keyword evidence="6" id="KW-1015">Disulfide bond</keyword>
<feature type="disulfide bond" evidence="6">
    <location>
        <begin position="151"/>
        <end position="168"/>
    </location>
</feature>
<keyword evidence="5 7" id="KW-0472">Membrane</keyword>
<feature type="transmembrane region" description="Helical" evidence="7">
    <location>
        <begin position="200"/>
        <end position="225"/>
    </location>
</feature>
<evidence type="ECO:0000256" key="5">
    <source>
        <dbReference type="ARBA" id="ARBA00023136"/>
    </source>
</evidence>
<accession>A0A6P8Z2L6</accession>
<evidence type="ECO:0000256" key="4">
    <source>
        <dbReference type="ARBA" id="ARBA00022989"/>
    </source>
</evidence>
<evidence type="ECO:0000313" key="11">
    <source>
        <dbReference type="RefSeq" id="XP_034246736.1"/>
    </source>
</evidence>
<dbReference type="InterPro" id="IPR000301">
    <property type="entry name" value="Tetraspanin_animals"/>
</dbReference>
<dbReference type="InterPro" id="IPR018499">
    <property type="entry name" value="Tetraspanin/Peripherin"/>
</dbReference>
<dbReference type="CDD" id="cd03127">
    <property type="entry name" value="tetraspanin_LEL"/>
    <property type="match status" value="1"/>
</dbReference>
<dbReference type="Proteomes" id="UP000515158">
    <property type="component" value="Unplaced"/>
</dbReference>
<dbReference type="RefSeq" id="XP_034246733.1">
    <property type="nucleotide sequence ID" value="XM_034390842.1"/>
</dbReference>
<comment type="similarity">
    <text evidence="2 7">Belongs to the tetraspanin (TM4SF) family.</text>
</comment>
<dbReference type="OrthoDB" id="438211at2759"/>
<evidence type="ECO:0000256" key="3">
    <source>
        <dbReference type="ARBA" id="ARBA00022692"/>
    </source>
</evidence>
<dbReference type="KEGG" id="tpal:117648349"/>
<dbReference type="PANTHER" id="PTHR19282">
    <property type="entry name" value="TETRASPANIN"/>
    <property type="match status" value="1"/>
</dbReference>
<dbReference type="PRINTS" id="PR00259">
    <property type="entry name" value="TMFOUR"/>
</dbReference>
<feature type="transmembrane region" description="Helical" evidence="7">
    <location>
        <begin position="88"/>
        <end position="112"/>
    </location>
</feature>
<keyword evidence="8" id="KW-1185">Reference proteome</keyword>
<dbReference type="InterPro" id="IPR008952">
    <property type="entry name" value="Tetraspanin_EC2_sf"/>
</dbReference>
<keyword evidence="4 7" id="KW-1133">Transmembrane helix</keyword>
<organism evidence="9">
    <name type="scientific">Thrips palmi</name>
    <name type="common">Melon thrips</name>
    <dbReference type="NCBI Taxonomy" id="161013"/>
    <lineage>
        <taxon>Eukaryota</taxon>
        <taxon>Metazoa</taxon>
        <taxon>Ecdysozoa</taxon>
        <taxon>Arthropoda</taxon>
        <taxon>Hexapoda</taxon>
        <taxon>Insecta</taxon>
        <taxon>Pterygota</taxon>
        <taxon>Neoptera</taxon>
        <taxon>Paraneoptera</taxon>
        <taxon>Thysanoptera</taxon>
        <taxon>Terebrantia</taxon>
        <taxon>Thripoidea</taxon>
        <taxon>Thripidae</taxon>
        <taxon>Thrips</taxon>
    </lineage>
</organism>
<evidence type="ECO:0000313" key="8">
    <source>
        <dbReference type="Proteomes" id="UP000515158"/>
    </source>
</evidence>
<dbReference type="GO" id="GO:0005886">
    <property type="term" value="C:plasma membrane"/>
    <property type="evidence" value="ECO:0007669"/>
    <property type="project" value="TreeGrafter"/>
</dbReference>
<dbReference type="GeneID" id="117648349"/>
<evidence type="ECO:0000256" key="1">
    <source>
        <dbReference type="ARBA" id="ARBA00004141"/>
    </source>
</evidence>
<dbReference type="AlphaFoldDB" id="A0A6P8Z2L6"/>
<dbReference type="PIRSF" id="PIRSF002419">
    <property type="entry name" value="Tetraspanin"/>
    <property type="match status" value="1"/>
</dbReference>
<dbReference type="RefSeq" id="XP_034246734.1">
    <property type="nucleotide sequence ID" value="XM_034390843.1"/>
</dbReference>
<sequence>MGVGREMGGCGQCIKYSMFLANFFIFLGGAVALGIGVWTLLDKAFVTQLTGTTMFLGAVYILIGTGGLVTLIAFMGCVGAVKEVKCMLLTYFLIVFIVFVTMLVGGVLGYVFREDVRKNTEYKMRSTLVDYRTKDYIRAAWDKTQETLHCCGVDGPSDWKAQVPESCCKMGPAGKPGALECDKYKEGCLHEAVKTARDHAAFIGTAGVIVACIMLLGMIFSCILFKMI</sequence>
<dbReference type="SUPFAM" id="SSF48652">
    <property type="entry name" value="Tetraspanin"/>
    <property type="match status" value="1"/>
</dbReference>
<evidence type="ECO:0000256" key="7">
    <source>
        <dbReference type="RuleBase" id="RU361218"/>
    </source>
</evidence>
<dbReference type="RefSeq" id="XP_034246736.1">
    <property type="nucleotide sequence ID" value="XM_034390845.1"/>
</dbReference>
<dbReference type="PANTHER" id="PTHR19282:SF527">
    <property type="entry name" value="TETRASPANIN"/>
    <property type="match status" value="1"/>
</dbReference>
<evidence type="ECO:0000256" key="6">
    <source>
        <dbReference type="PIRSR" id="PIRSR002419-1"/>
    </source>
</evidence>
<dbReference type="Pfam" id="PF00335">
    <property type="entry name" value="Tetraspanin"/>
    <property type="match status" value="1"/>
</dbReference>
<evidence type="ECO:0000313" key="10">
    <source>
        <dbReference type="RefSeq" id="XP_034246734.1"/>
    </source>
</evidence>
<feature type="transmembrane region" description="Helical" evidence="7">
    <location>
        <begin position="53"/>
        <end position="81"/>
    </location>
</feature>
<evidence type="ECO:0000256" key="2">
    <source>
        <dbReference type="ARBA" id="ARBA00006840"/>
    </source>
</evidence>
<gene>
    <name evidence="9 10 11" type="primary">LOC117648349</name>
</gene>
<name>A0A6P8Z2L6_THRPL</name>
<feature type="transmembrane region" description="Helical" evidence="7">
    <location>
        <begin position="20"/>
        <end position="41"/>
    </location>
</feature>
<proteinExistence type="inferred from homology"/>
<reference evidence="9 10" key="1">
    <citation type="submission" date="2025-04" db="UniProtKB">
        <authorList>
            <consortium name="RefSeq"/>
        </authorList>
    </citation>
    <scope>IDENTIFICATION</scope>
    <source>
        <tissue evidence="9 10">Total insect</tissue>
    </source>
</reference>
<protein>
    <recommendedName>
        <fullName evidence="7">Tetraspanin</fullName>
    </recommendedName>
</protein>
<comment type="subcellular location">
    <subcellularLocation>
        <location evidence="1 7">Membrane</location>
        <topology evidence="1 7">Multi-pass membrane protein</topology>
    </subcellularLocation>
</comment>
<dbReference type="Gene3D" id="1.10.1450.10">
    <property type="entry name" value="Tetraspanin"/>
    <property type="match status" value="1"/>
</dbReference>
<evidence type="ECO:0000313" key="9">
    <source>
        <dbReference type="RefSeq" id="XP_034246733.1"/>
    </source>
</evidence>
<keyword evidence="3 7" id="KW-0812">Transmembrane</keyword>